<evidence type="ECO:0000313" key="2">
    <source>
        <dbReference type="Proteomes" id="UP000261212"/>
    </source>
</evidence>
<dbReference type="Pfam" id="PF11655">
    <property type="entry name" value="DUF2589"/>
    <property type="match status" value="1"/>
</dbReference>
<reference evidence="1 2" key="1">
    <citation type="submission" date="2018-08" db="EMBL/GenBank/DDBJ databases">
        <title>A genome reference for cultivated species of the human gut microbiota.</title>
        <authorList>
            <person name="Zou Y."/>
            <person name="Xue W."/>
            <person name="Luo G."/>
        </authorList>
    </citation>
    <scope>NUCLEOTIDE SEQUENCE [LARGE SCALE GENOMIC DNA]</scope>
    <source>
        <strain evidence="1 2">AM25-6</strain>
    </source>
</reference>
<gene>
    <name evidence="1" type="ORF">DW687_08910</name>
</gene>
<dbReference type="RefSeq" id="WP_117532496.1">
    <property type="nucleotide sequence ID" value="NZ_QUSM01000004.1"/>
</dbReference>
<evidence type="ECO:0000313" key="1">
    <source>
        <dbReference type="EMBL" id="RGD73885.1"/>
    </source>
</evidence>
<proteinExistence type="predicted"/>
<dbReference type="EMBL" id="QUSM01000004">
    <property type="protein sequence ID" value="RGD73885.1"/>
    <property type="molecule type" value="Genomic_DNA"/>
</dbReference>
<comment type="caution">
    <text evidence="1">The sequence shown here is derived from an EMBL/GenBank/DDBJ whole genome shotgun (WGS) entry which is preliminary data.</text>
</comment>
<name>A0A3E3DXM3_9FIRM</name>
<dbReference type="AlphaFoldDB" id="A0A3E3DXM3"/>
<accession>A0A3E3DXM3</accession>
<organism evidence="1 2">
    <name type="scientific">Anaerofustis stercorihominis</name>
    <dbReference type="NCBI Taxonomy" id="214853"/>
    <lineage>
        <taxon>Bacteria</taxon>
        <taxon>Bacillati</taxon>
        <taxon>Bacillota</taxon>
        <taxon>Clostridia</taxon>
        <taxon>Eubacteriales</taxon>
        <taxon>Eubacteriaceae</taxon>
        <taxon>Anaerofustis</taxon>
    </lineage>
</organism>
<dbReference type="Proteomes" id="UP000261212">
    <property type="component" value="Unassembled WGS sequence"/>
</dbReference>
<dbReference type="InterPro" id="IPR024510">
    <property type="entry name" value="DUF2589"/>
</dbReference>
<sequence length="306" mass="35318">MSINDKFIGLDFEKLIGAPLKALVDANEQLAKSTADFIQNVNFDKNEQRTVSFKYKIKDDENNKINIDVPLLALVPIPSLNMDEINILFDMEVKDTTKDNLNNKIPENNENAKSSMIDISINGSKSSHIKNTKRNTNESKYEVNLKTVNEMAPESLKILLEYINERVSIKNNKENNAEKDKVIQDNISSDYLNQVDELIKKSIEKIELCAKAKIEYYDKIYNNLIEKSNTEEEKIKYKNALDIFKKDINILVNDFKNINSLKYEMVIDNIDKDLIKEPLSLEDDPLFQIINDVILLKVIKHKSENK</sequence>
<protein>
    <submittedName>
        <fullName evidence="1">DUF2589 domain-containing protein</fullName>
    </submittedName>
</protein>